<feature type="region of interest" description="Disordered" evidence="2">
    <location>
        <begin position="388"/>
        <end position="408"/>
    </location>
</feature>
<gene>
    <name evidence="3" type="ORF">ESCO_004834</name>
</gene>
<evidence type="ECO:0000313" key="3">
    <source>
        <dbReference type="EMBL" id="KOS16908.1"/>
    </source>
</evidence>
<evidence type="ECO:0000256" key="2">
    <source>
        <dbReference type="SAM" id="MobiDB-lite"/>
    </source>
</evidence>
<dbReference type="STRING" id="150374.A0A0M8MRH5"/>
<protein>
    <submittedName>
        <fullName evidence="3">Anaphase spindle elongation protein 1</fullName>
    </submittedName>
</protein>
<dbReference type="OrthoDB" id="642895at2759"/>
<keyword evidence="1" id="KW-0175">Coiled coil</keyword>
<evidence type="ECO:0000256" key="1">
    <source>
        <dbReference type="SAM" id="Coils"/>
    </source>
</evidence>
<feature type="compositionally biased region" description="Low complexity" evidence="2">
    <location>
        <begin position="491"/>
        <end position="506"/>
    </location>
</feature>
<feature type="coiled-coil region" evidence="1">
    <location>
        <begin position="223"/>
        <end position="250"/>
    </location>
</feature>
<dbReference type="EMBL" id="LGSR01000029">
    <property type="protein sequence ID" value="KOS16908.1"/>
    <property type="molecule type" value="Genomic_DNA"/>
</dbReference>
<proteinExistence type="predicted"/>
<dbReference type="PANTHER" id="PTHR19321:SF41">
    <property type="entry name" value="FASCETTO-RELATED"/>
    <property type="match status" value="1"/>
</dbReference>
<keyword evidence="4" id="KW-1185">Reference proteome</keyword>
<comment type="caution">
    <text evidence="3">The sequence shown here is derived from an EMBL/GenBank/DDBJ whole genome shotgun (WGS) entry which is preliminary data.</text>
</comment>
<dbReference type="AlphaFoldDB" id="A0A0M8MRH5"/>
<reference evidence="3 4" key="1">
    <citation type="submission" date="2015-07" db="EMBL/GenBank/DDBJ databases">
        <title>The genome of the fungus Escovopsis weberi, a specialized disease agent of ant agriculture.</title>
        <authorList>
            <person name="de Man T.J."/>
            <person name="Stajich J.E."/>
            <person name="Kubicek C.P."/>
            <person name="Chenthamara K."/>
            <person name="Atanasova L."/>
            <person name="Druzhinina I.S."/>
            <person name="Birnbaum S."/>
            <person name="Barribeau S.M."/>
            <person name="Teiling C."/>
            <person name="Suen G."/>
            <person name="Currie C."/>
            <person name="Gerardo N.M."/>
        </authorList>
    </citation>
    <scope>NUCLEOTIDE SEQUENCE [LARGE SCALE GENOMIC DNA]</scope>
</reference>
<organism evidence="3 4">
    <name type="scientific">Escovopsis weberi</name>
    <dbReference type="NCBI Taxonomy" id="150374"/>
    <lineage>
        <taxon>Eukaryota</taxon>
        <taxon>Fungi</taxon>
        <taxon>Dikarya</taxon>
        <taxon>Ascomycota</taxon>
        <taxon>Pezizomycotina</taxon>
        <taxon>Sordariomycetes</taxon>
        <taxon>Hypocreomycetidae</taxon>
        <taxon>Hypocreales</taxon>
        <taxon>Hypocreaceae</taxon>
        <taxon>Escovopsis</taxon>
    </lineage>
</organism>
<accession>A0A0M8MRH5</accession>
<evidence type="ECO:0000313" key="4">
    <source>
        <dbReference type="Proteomes" id="UP000053831"/>
    </source>
</evidence>
<dbReference type="Proteomes" id="UP000053831">
    <property type="component" value="Unassembled WGS sequence"/>
</dbReference>
<sequence>MDASHLGEQIEGSIDQLHILFDEIGVPTQEREKRETELFVALSEALNRYVRLVGTEKKDLIDEAKKTIVAIRQMETSLEDPKRRESGEREDLKITFPLVRCLQVLRDRHGQVARLHKERYEQVMKLAEALESYSSHLEPAFVQIALPPTGPNRSIPLTFDLSPSYVHRLDSEFTRVYDEYTRRLVAVQALGEHIVQLWAELGVPQNQQDAAINKYYRDAPEQLGLHEEDIDRLSSTRDKLSEEKKSREKRLLTLKAAIEDLWDKLGVNEEETKAFLQENEGYGIRQIGEFEAELERLNELKRQNLQYFIEDTRITLQELWDSLYFSEDDMLEFTPAFSDAYSDALLEAHEREVKRLVALKEERAPTLSVVAKYKSLIKDRDELIASSQDSSRLMLRGQKGEKRDPGKLLREEKMRKRIAKELPRVLVEVRKALEQWEEERGKPFLVYGERFLNELEAEEESATATAKRQPPRTRTPAPALTAVKMPGSAQARATSSHSNTSSAAPSLKSRPRSRN</sequence>
<dbReference type="GO" id="GO:1990023">
    <property type="term" value="C:mitotic spindle midzone"/>
    <property type="evidence" value="ECO:0007669"/>
    <property type="project" value="TreeGrafter"/>
</dbReference>
<dbReference type="GO" id="GO:0051256">
    <property type="term" value="P:mitotic spindle midzone assembly"/>
    <property type="evidence" value="ECO:0007669"/>
    <property type="project" value="TreeGrafter"/>
</dbReference>
<dbReference type="GO" id="GO:0005737">
    <property type="term" value="C:cytoplasm"/>
    <property type="evidence" value="ECO:0007669"/>
    <property type="project" value="TreeGrafter"/>
</dbReference>
<dbReference type="Pfam" id="PF03999">
    <property type="entry name" value="MAP65_ASE1"/>
    <property type="match status" value="1"/>
</dbReference>
<dbReference type="PANTHER" id="PTHR19321">
    <property type="entry name" value="PROTEIN REGULATOR OF CYTOKINESIS 1 PRC1-RELATED"/>
    <property type="match status" value="1"/>
</dbReference>
<feature type="compositionally biased region" description="Basic and acidic residues" evidence="2">
    <location>
        <begin position="398"/>
        <end position="408"/>
    </location>
</feature>
<feature type="compositionally biased region" description="Low complexity" evidence="2">
    <location>
        <begin position="462"/>
        <end position="482"/>
    </location>
</feature>
<feature type="region of interest" description="Disordered" evidence="2">
    <location>
        <begin position="458"/>
        <end position="515"/>
    </location>
</feature>
<dbReference type="Gene3D" id="1.20.58.1520">
    <property type="match status" value="1"/>
</dbReference>
<dbReference type="InterPro" id="IPR007145">
    <property type="entry name" value="MAP65_Ase1_PRC1"/>
</dbReference>
<name>A0A0M8MRH5_ESCWE</name>
<dbReference type="GO" id="GO:0008017">
    <property type="term" value="F:microtubule binding"/>
    <property type="evidence" value="ECO:0007669"/>
    <property type="project" value="InterPro"/>
</dbReference>